<dbReference type="SUPFAM" id="SSF48371">
    <property type="entry name" value="ARM repeat"/>
    <property type="match status" value="1"/>
</dbReference>
<proteinExistence type="inferred from homology"/>
<evidence type="ECO:0000313" key="4">
    <source>
        <dbReference type="EMBL" id="OAO13305.1"/>
    </source>
</evidence>
<dbReference type="AlphaFoldDB" id="A0A196S8D0"/>
<dbReference type="Pfam" id="PF00514">
    <property type="entry name" value="Arm"/>
    <property type="match status" value="1"/>
</dbReference>
<dbReference type="Gene3D" id="1.25.10.10">
    <property type="entry name" value="Leucine-rich Repeat Variant"/>
    <property type="match status" value="1"/>
</dbReference>
<comment type="similarity">
    <text evidence="1">Belongs to the importin alpha family.</text>
</comment>
<dbReference type="InterPro" id="IPR011989">
    <property type="entry name" value="ARM-like"/>
</dbReference>
<evidence type="ECO:0000313" key="5">
    <source>
        <dbReference type="Proteomes" id="UP000078348"/>
    </source>
</evidence>
<protein>
    <submittedName>
        <fullName evidence="4">Importin alpha</fullName>
    </submittedName>
</protein>
<dbReference type="Proteomes" id="UP000078348">
    <property type="component" value="Unassembled WGS sequence"/>
</dbReference>
<evidence type="ECO:0000256" key="2">
    <source>
        <dbReference type="ARBA" id="ARBA00022448"/>
    </source>
</evidence>
<dbReference type="OrthoDB" id="29145at2759"/>
<evidence type="ECO:0000256" key="1">
    <source>
        <dbReference type="ARBA" id="ARBA00010394"/>
    </source>
</evidence>
<comment type="caution">
    <text evidence="4">The sequence shown here is derived from an EMBL/GenBank/DDBJ whole genome shotgun (WGS) entry which is preliminary data.</text>
</comment>
<keyword evidence="5" id="KW-1185">Reference proteome</keyword>
<name>A0A196S8D0_BLAHN</name>
<reference evidence="4 5" key="1">
    <citation type="submission" date="2016-05" db="EMBL/GenBank/DDBJ databases">
        <title>Nuclear genome of Blastocystis sp. subtype 1 NandII.</title>
        <authorList>
            <person name="Gentekaki E."/>
            <person name="Curtis B."/>
            <person name="Stairs C."/>
            <person name="Eme L."/>
            <person name="Herman E."/>
            <person name="Klimes V."/>
            <person name="Arias M.C."/>
            <person name="Elias M."/>
            <person name="Hilliou F."/>
            <person name="Klute M."/>
            <person name="Malik S.-B."/>
            <person name="Pightling A."/>
            <person name="Rachubinski R."/>
            <person name="Salas D."/>
            <person name="Schlacht A."/>
            <person name="Suga H."/>
            <person name="Archibald J."/>
            <person name="Ball S.G."/>
            <person name="Clark G."/>
            <person name="Dacks J."/>
            <person name="Van Der Giezen M."/>
            <person name="Tsaousis A."/>
            <person name="Roger A."/>
        </authorList>
    </citation>
    <scope>NUCLEOTIDE SEQUENCE [LARGE SCALE GENOMIC DNA]</scope>
    <source>
        <strain evidence="5">ATCC 50177 / NandII</strain>
    </source>
</reference>
<dbReference type="InterPro" id="IPR000225">
    <property type="entry name" value="Armadillo"/>
</dbReference>
<keyword evidence="2" id="KW-0813">Transport</keyword>
<dbReference type="SMART" id="SM00185">
    <property type="entry name" value="ARM"/>
    <property type="match status" value="3"/>
</dbReference>
<gene>
    <name evidence="4" type="ORF">AV274_4980</name>
</gene>
<organism evidence="4 5">
    <name type="scientific">Blastocystis sp. subtype 1 (strain ATCC 50177 / NandII)</name>
    <dbReference type="NCBI Taxonomy" id="478820"/>
    <lineage>
        <taxon>Eukaryota</taxon>
        <taxon>Sar</taxon>
        <taxon>Stramenopiles</taxon>
        <taxon>Bigyra</taxon>
        <taxon>Opalozoa</taxon>
        <taxon>Opalinata</taxon>
        <taxon>Blastocystidae</taxon>
        <taxon>Blastocystis</taxon>
    </lineage>
</organism>
<evidence type="ECO:0000256" key="3">
    <source>
        <dbReference type="ARBA" id="ARBA00022927"/>
    </source>
</evidence>
<sequence length="411" mass="46189">MSCEFDSNSISTEELVALCEDLKQGAIQTKYDDIVKIRKAITLRKDLPIGTIISENIIPVLVEGVKCSSPKVQFECAWILSNIATGTEDQTREVMYSGVTPVFLSQLESTKDKDYIQIVVWCLGNLCGDEKCRNILLSSRVVSIVLAILNKYLLNQDIMESCIFCLRNALSTMNYSPAFRKQEFQTIIGLYKRILEAKQLEIHTGILSEILQFCQNTIDNNDSTFGMPVLTLVNMCMMIMSSAVQASLNGQFEQTSNYPTKQIMETLGNILADNDVYGSVLIQQGLLDFLRGVYCDRNNDDQLLRLEVIFCWMNLSGGKNSQLLFDSGIFPAMVENVTALSPTADSLCYEAARRSMVVICNFICECSDSTRLMLLQNNVKALLEGYLAIVQGRWADEDHEFVVDMLKRMSE</sequence>
<accession>A0A196S8D0</accession>
<dbReference type="PANTHER" id="PTHR23316">
    <property type="entry name" value="IMPORTIN ALPHA"/>
    <property type="match status" value="1"/>
</dbReference>
<dbReference type="EMBL" id="LXWW01000421">
    <property type="protein sequence ID" value="OAO13305.1"/>
    <property type="molecule type" value="Genomic_DNA"/>
</dbReference>
<dbReference type="GO" id="GO:0015031">
    <property type="term" value="P:protein transport"/>
    <property type="evidence" value="ECO:0007669"/>
    <property type="project" value="UniProtKB-KW"/>
</dbReference>
<keyword evidence="3" id="KW-0653">Protein transport</keyword>
<dbReference type="InterPro" id="IPR016024">
    <property type="entry name" value="ARM-type_fold"/>
</dbReference>
<dbReference type="STRING" id="478820.A0A196S8D0"/>